<name>A0A1H4DXI6_9BACT</name>
<dbReference type="EMBL" id="FNRL01000015">
    <property type="protein sequence ID" value="SEA77461.1"/>
    <property type="molecule type" value="Genomic_DNA"/>
</dbReference>
<dbReference type="Gene3D" id="3.55.50.30">
    <property type="match status" value="1"/>
</dbReference>
<keyword evidence="1" id="KW-0472">Membrane</keyword>
<dbReference type="PANTHER" id="PTHR30273">
    <property type="entry name" value="PERIPLASMIC SIGNAL SENSOR AND SIGMA FACTOR ACTIVATOR FECR-RELATED"/>
    <property type="match status" value="1"/>
</dbReference>
<feature type="domain" description="FecR protein" evidence="2">
    <location>
        <begin position="133"/>
        <end position="219"/>
    </location>
</feature>
<dbReference type="RefSeq" id="WP_089763120.1">
    <property type="nucleotide sequence ID" value="NZ_BKAT01000026.1"/>
</dbReference>
<dbReference type="InterPro" id="IPR032508">
    <property type="entry name" value="FecR_C"/>
</dbReference>
<dbReference type="PIRSF" id="PIRSF018266">
    <property type="entry name" value="FecR"/>
    <property type="match status" value="1"/>
</dbReference>
<feature type="domain" description="Protein FecR C-terminal" evidence="3">
    <location>
        <begin position="273"/>
        <end position="342"/>
    </location>
</feature>
<evidence type="ECO:0000313" key="4">
    <source>
        <dbReference type="EMBL" id="SEA77461.1"/>
    </source>
</evidence>
<dbReference type="InterPro" id="IPR006860">
    <property type="entry name" value="FecR"/>
</dbReference>
<accession>A0A1H4DXI6</accession>
<reference evidence="5" key="1">
    <citation type="submission" date="2016-10" db="EMBL/GenBank/DDBJ databases">
        <authorList>
            <person name="Varghese N."/>
            <person name="Submissions S."/>
        </authorList>
    </citation>
    <scope>NUCLEOTIDE SEQUENCE [LARGE SCALE GENOMIC DNA]</scope>
    <source>
        <strain evidence="5">DSM 23920</strain>
    </source>
</reference>
<evidence type="ECO:0000313" key="5">
    <source>
        <dbReference type="Proteomes" id="UP000199656"/>
    </source>
</evidence>
<gene>
    <name evidence="4" type="ORF">SAMN05660909_03383</name>
</gene>
<evidence type="ECO:0000256" key="1">
    <source>
        <dbReference type="SAM" id="Phobius"/>
    </source>
</evidence>
<keyword evidence="1" id="KW-1133">Transmembrane helix</keyword>
<organism evidence="4 5">
    <name type="scientific">Chitinophaga terrae</name>
    <name type="common">ex Kim and Jung 2007</name>
    <dbReference type="NCBI Taxonomy" id="408074"/>
    <lineage>
        <taxon>Bacteria</taxon>
        <taxon>Pseudomonadati</taxon>
        <taxon>Bacteroidota</taxon>
        <taxon>Chitinophagia</taxon>
        <taxon>Chitinophagales</taxon>
        <taxon>Chitinophagaceae</taxon>
        <taxon>Chitinophaga</taxon>
    </lineage>
</organism>
<dbReference type="Pfam" id="PF04773">
    <property type="entry name" value="FecR"/>
    <property type="match status" value="1"/>
</dbReference>
<dbReference type="InterPro" id="IPR012373">
    <property type="entry name" value="Ferrdict_sens_TM"/>
</dbReference>
<sequence length="344" mass="38829">MKYSKTLIIKFLRGECNEDERRIVEAFIRRHPEALQPYLTEDTWHAFQSDEQLPESVSEKMLAVIESRTYLRKRSNWRYFSWAAAVLLLIAGGLYRITFPRPTVKQTALAQPAKTAPIANNQLKQVYNNGRKTMNIRLADGSIIELAPGSQVEYADPFASNKRTVTLKGQAVFRVTGSQDHPFTVVAGNVGTTALGTVFKITAWENKHTTHVKLFSGKVLVRTEHSTPGLDKDIYLLPGQELSYDRQKMLLAVNAPVQAVKPGKQPERINEILSFNNDPLANIFKQLSDKYQVKIQYTPAMLTDMNFTGVFDSSKETLKEFLSTIGTLNNLTISQKSDVVYIIQ</sequence>
<feature type="transmembrane region" description="Helical" evidence="1">
    <location>
        <begin position="79"/>
        <end position="97"/>
    </location>
</feature>
<evidence type="ECO:0000259" key="2">
    <source>
        <dbReference type="Pfam" id="PF04773"/>
    </source>
</evidence>
<dbReference type="Gene3D" id="2.60.120.1440">
    <property type="match status" value="1"/>
</dbReference>
<dbReference type="PANTHER" id="PTHR30273:SF2">
    <property type="entry name" value="PROTEIN FECR"/>
    <property type="match status" value="1"/>
</dbReference>
<dbReference type="OrthoDB" id="934696at2"/>
<keyword evidence="5" id="KW-1185">Reference proteome</keyword>
<dbReference type="STRING" id="408074.SAMN05660909_03383"/>
<dbReference type="Proteomes" id="UP000199656">
    <property type="component" value="Unassembled WGS sequence"/>
</dbReference>
<keyword evidence="1" id="KW-0812">Transmembrane</keyword>
<proteinExistence type="predicted"/>
<protein>
    <submittedName>
        <fullName evidence="4">FecR family protein</fullName>
    </submittedName>
</protein>
<dbReference type="GO" id="GO:0016989">
    <property type="term" value="F:sigma factor antagonist activity"/>
    <property type="evidence" value="ECO:0007669"/>
    <property type="project" value="TreeGrafter"/>
</dbReference>
<evidence type="ECO:0000259" key="3">
    <source>
        <dbReference type="Pfam" id="PF16344"/>
    </source>
</evidence>
<dbReference type="Pfam" id="PF16344">
    <property type="entry name" value="FecR_C"/>
    <property type="match status" value="1"/>
</dbReference>
<dbReference type="AlphaFoldDB" id="A0A1H4DXI6"/>